<dbReference type="SUPFAM" id="SSF53448">
    <property type="entry name" value="Nucleotide-diphospho-sugar transferases"/>
    <property type="match status" value="1"/>
</dbReference>
<dbReference type="GO" id="GO:0016740">
    <property type="term" value="F:transferase activity"/>
    <property type="evidence" value="ECO:0007669"/>
    <property type="project" value="UniProtKB-KW"/>
</dbReference>
<gene>
    <name evidence="2" type="ORF">SAMN04488502_108107</name>
</gene>
<keyword evidence="3" id="KW-1185">Reference proteome</keyword>
<evidence type="ECO:0000259" key="1">
    <source>
        <dbReference type="Pfam" id="PF00535"/>
    </source>
</evidence>
<dbReference type="CDD" id="cd00761">
    <property type="entry name" value="Glyco_tranf_GTA_type"/>
    <property type="match status" value="1"/>
</dbReference>
<name>A0A1G9WW00_9FIRM</name>
<reference evidence="2 3" key="1">
    <citation type="submission" date="2016-10" db="EMBL/GenBank/DDBJ databases">
        <authorList>
            <person name="de Groot N.N."/>
        </authorList>
    </citation>
    <scope>NUCLEOTIDE SEQUENCE [LARGE SCALE GENOMIC DNA]</scope>
    <source>
        <strain evidence="2 3">DSM 1736</strain>
    </source>
</reference>
<accession>A0A1G9WW00</accession>
<dbReference type="PANTHER" id="PTHR43685">
    <property type="entry name" value="GLYCOSYLTRANSFERASE"/>
    <property type="match status" value="1"/>
</dbReference>
<dbReference type="AlphaFoldDB" id="A0A1G9WW00"/>
<organism evidence="2 3">
    <name type="scientific">Dendrosporobacter quercicolus</name>
    <dbReference type="NCBI Taxonomy" id="146817"/>
    <lineage>
        <taxon>Bacteria</taxon>
        <taxon>Bacillati</taxon>
        <taxon>Bacillota</taxon>
        <taxon>Negativicutes</taxon>
        <taxon>Selenomonadales</taxon>
        <taxon>Sporomusaceae</taxon>
        <taxon>Dendrosporobacter</taxon>
    </lineage>
</organism>
<dbReference type="OrthoDB" id="396512at2"/>
<dbReference type="Gene3D" id="3.40.50.720">
    <property type="entry name" value="NAD(P)-binding Rossmann-like Domain"/>
    <property type="match status" value="1"/>
</dbReference>
<dbReference type="Pfam" id="PF00535">
    <property type="entry name" value="Glycos_transf_2"/>
    <property type="match status" value="1"/>
</dbReference>
<dbReference type="RefSeq" id="WP_092074327.1">
    <property type="nucleotide sequence ID" value="NZ_FNHB01000008.1"/>
</dbReference>
<dbReference type="InterPro" id="IPR029044">
    <property type="entry name" value="Nucleotide-diphossugar_trans"/>
</dbReference>
<dbReference type="Gene3D" id="3.90.550.10">
    <property type="entry name" value="Spore Coat Polysaccharide Biosynthesis Protein SpsA, Chain A"/>
    <property type="match status" value="1"/>
</dbReference>
<dbReference type="InterPro" id="IPR001173">
    <property type="entry name" value="Glyco_trans_2-like"/>
</dbReference>
<keyword evidence="2" id="KW-0808">Transferase</keyword>
<dbReference type="STRING" id="146817.SAMN04488502_108107"/>
<protein>
    <submittedName>
        <fullName evidence="2">Glycosyl transferase family 2</fullName>
    </submittedName>
</protein>
<dbReference type="PANTHER" id="PTHR43685:SF2">
    <property type="entry name" value="GLYCOSYLTRANSFERASE 2-LIKE DOMAIN-CONTAINING PROTEIN"/>
    <property type="match status" value="1"/>
</dbReference>
<feature type="domain" description="Glycosyltransferase 2-like" evidence="1">
    <location>
        <begin position="255"/>
        <end position="381"/>
    </location>
</feature>
<evidence type="ECO:0000313" key="2">
    <source>
        <dbReference type="EMBL" id="SDM88698.1"/>
    </source>
</evidence>
<proteinExistence type="predicted"/>
<dbReference type="Proteomes" id="UP000214880">
    <property type="component" value="Unassembled WGS sequence"/>
</dbReference>
<sequence>MENRVYVIFGAGKAGQHLARIFPGKVSYIVDNDPEKWGAFFNGIAIDKPDRLLYEDKENLRIFIASMYFGPISDQLNCMGFKNKKHYFNIIPYYAILKELTFLSMIDAGVEDISEKGRKSIRLIDRLGLISEIQEEVLYRQVEDRVLGLLDPEAPEHWVHSLQYWFEQLFKVKIRWLSLDVLNENNLKYNAWKYKKTGYSRLMYLGNSSDRVMDFIKYFDCFYAINTLELNDKKNWIDYMYEIANKLGLAYKKISVIVPNYNYEQYLSKRLRSIVNQYYPVYEIIFLDDASSDDSVMIARELLCEYVGLTQIIISDRNSGSVFKQWKKGIEAARGDYIWIAEADDYASPIMLRKLMLAFSADKKVVLSFCDSLLVDENEEWQGFCSDTHIGDNPYSGLIQEGIYNGKIFVQEYLSTSNLIQNVSAVVMKKESLGQEILDNLETFKQCGDLYCYIRLLEEGNVAFTITPMNFFRRQSRALTMTSGREERQREMDIITETIRNIT</sequence>
<dbReference type="EMBL" id="FNHB01000008">
    <property type="protein sequence ID" value="SDM88698.1"/>
    <property type="molecule type" value="Genomic_DNA"/>
</dbReference>
<dbReference type="InterPro" id="IPR050834">
    <property type="entry name" value="Glycosyltransf_2"/>
</dbReference>
<evidence type="ECO:0000313" key="3">
    <source>
        <dbReference type="Proteomes" id="UP000214880"/>
    </source>
</evidence>